<evidence type="ECO:0000313" key="7">
    <source>
        <dbReference type="Proteomes" id="UP000070163"/>
    </source>
</evidence>
<organism evidence="6 7">
    <name type="scientific">candidate division MSBL1 archaeon SCGC-AAA259A05</name>
    <dbReference type="NCBI Taxonomy" id="1698259"/>
    <lineage>
        <taxon>Archaea</taxon>
        <taxon>Methanobacteriati</taxon>
        <taxon>Methanobacteriota</taxon>
        <taxon>candidate division MSBL1</taxon>
    </lineage>
</organism>
<keyword evidence="1" id="KW-0813">Transport</keyword>
<proteinExistence type="predicted"/>
<comment type="caution">
    <text evidence="6">The sequence shown here is derived from an EMBL/GenBank/DDBJ whole genome shotgun (WGS) entry which is preliminary data.</text>
</comment>
<dbReference type="GO" id="GO:0005524">
    <property type="term" value="F:ATP binding"/>
    <property type="evidence" value="ECO:0007669"/>
    <property type="project" value="UniProtKB-KW"/>
</dbReference>
<keyword evidence="2" id="KW-0547">Nucleotide-binding</keyword>
<dbReference type="InterPro" id="IPR003439">
    <property type="entry name" value="ABC_transporter-like_ATP-bd"/>
</dbReference>
<evidence type="ECO:0000259" key="5">
    <source>
        <dbReference type="PROSITE" id="PS50893"/>
    </source>
</evidence>
<evidence type="ECO:0000256" key="2">
    <source>
        <dbReference type="ARBA" id="ARBA00022741"/>
    </source>
</evidence>
<gene>
    <name evidence="6" type="ORF">AKJ57_03745</name>
</gene>
<keyword evidence="4" id="KW-0067">ATP-binding</keyword>
<dbReference type="PANTHER" id="PTHR42939:SF1">
    <property type="entry name" value="ABC TRANSPORTER ATP-BINDING PROTEIN ALBC-RELATED"/>
    <property type="match status" value="1"/>
</dbReference>
<dbReference type="GO" id="GO:0022857">
    <property type="term" value="F:transmembrane transporter activity"/>
    <property type="evidence" value="ECO:0007669"/>
    <property type="project" value="InterPro"/>
</dbReference>
<reference evidence="6 7" key="1">
    <citation type="journal article" date="2016" name="Sci. Rep.">
        <title>Metabolic traits of an uncultured archaeal lineage -MSBL1- from brine pools of the Red Sea.</title>
        <authorList>
            <person name="Mwirichia R."/>
            <person name="Alam I."/>
            <person name="Rashid M."/>
            <person name="Vinu M."/>
            <person name="Ba-Alawi W."/>
            <person name="Anthony Kamau A."/>
            <person name="Kamanda Ngugi D."/>
            <person name="Goker M."/>
            <person name="Klenk H.P."/>
            <person name="Bajic V."/>
            <person name="Stingl U."/>
        </authorList>
    </citation>
    <scope>NUCLEOTIDE SEQUENCE [LARGE SCALE GENOMIC DNA]</scope>
    <source>
        <strain evidence="6">SCGC-AAA259A05</strain>
    </source>
</reference>
<dbReference type="GO" id="GO:0016887">
    <property type="term" value="F:ATP hydrolysis activity"/>
    <property type="evidence" value="ECO:0007669"/>
    <property type="project" value="InterPro"/>
</dbReference>
<evidence type="ECO:0000256" key="4">
    <source>
        <dbReference type="ARBA" id="ARBA00022840"/>
    </source>
</evidence>
<feature type="domain" description="ABC transporter" evidence="5">
    <location>
        <begin position="4"/>
        <end position="232"/>
    </location>
</feature>
<keyword evidence="3" id="KW-0201">Cytochrome c-type biogenesis</keyword>
<dbReference type="InterPro" id="IPR003593">
    <property type="entry name" value="AAA+_ATPase"/>
</dbReference>
<evidence type="ECO:0000256" key="3">
    <source>
        <dbReference type="ARBA" id="ARBA00022748"/>
    </source>
</evidence>
<dbReference type="PANTHER" id="PTHR42939">
    <property type="entry name" value="ABC TRANSPORTER ATP-BINDING PROTEIN ALBC-RELATED"/>
    <property type="match status" value="1"/>
</dbReference>
<protein>
    <recommendedName>
        <fullName evidence="5">ABC transporter domain-containing protein</fullName>
    </recommendedName>
</protein>
<accession>A0A133U9B2</accession>
<dbReference type="SUPFAM" id="SSF52540">
    <property type="entry name" value="P-loop containing nucleoside triphosphate hydrolases"/>
    <property type="match status" value="1"/>
</dbReference>
<keyword evidence="7" id="KW-1185">Reference proteome</keyword>
<name>A0A133U9B2_9EURY</name>
<dbReference type="GO" id="GO:0017004">
    <property type="term" value="P:cytochrome complex assembly"/>
    <property type="evidence" value="ECO:0007669"/>
    <property type="project" value="UniProtKB-KW"/>
</dbReference>
<dbReference type="Gene3D" id="3.40.50.300">
    <property type="entry name" value="P-loop containing nucleotide triphosphate hydrolases"/>
    <property type="match status" value="1"/>
</dbReference>
<dbReference type="InterPro" id="IPR027417">
    <property type="entry name" value="P-loop_NTPase"/>
</dbReference>
<dbReference type="InterPro" id="IPR051782">
    <property type="entry name" value="ABC_Transporter_VariousFunc"/>
</dbReference>
<evidence type="ECO:0000313" key="6">
    <source>
        <dbReference type="EMBL" id="KXA90767.1"/>
    </source>
</evidence>
<dbReference type="PROSITE" id="PS50893">
    <property type="entry name" value="ABC_TRANSPORTER_2"/>
    <property type="match status" value="1"/>
</dbReference>
<dbReference type="CDD" id="cd03230">
    <property type="entry name" value="ABC_DR_subfamily_A"/>
    <property type="match status" value="1"/>
</dbReference>
<dbReference type="EMBL" id="LHXJ01000039">
    <property type="protein sequence ID" value="KXA90767.1"/>
    <property type="molecule type" value="Genomic_DNA"/>
</dbReference>
<dbReference type="Pfam" id="PF00005">
    <property type="entry name" value="ABC_tran"/>
    <property type="match status" value="1"/>
</dbReference>
<dbReference type="NCBIfam" id="TIGR01189">
    <property type="entry name" value="ccmA"/>
    <property type="match status" value="1"/>
</dbReference>
<dbReference type="Proteomes" id="UP000070163">
    <property type="component" value="Unassembled WGS sequence"/>
</dbReference>
<dbReference type="InterPro" id="IPR005895">
    <property type="entry name" value="ABC_transptr_haem_export_CcmA"/>
</dbReference>
<dbReference type="SMART" id="SM00382">
    <property type="entry name" value="AAA"/>
    <property type="match status" value="1"/>
</dbReference>
<sequence length="235" mass="27096">MKFLEVSNLEKRFGRNEVLKKLNLSIEETEVFSLLGPNASGKTTLLKIISNIYQPSSGEVRVMERSVKTDPSSVRKCVGFVGHDTYLYPELTARENLKFYTMAYGTEDREQKIKEELKLVGMYHRMNDKVKEFSRGMKQRVSIARALIHEPNLLLLDEPFTGLDFEAQKVFVDIIENFTEGRGPVVMSSHDPEVAWNISRRVGILDKSRIKYVINTQKNEYSDLEDVINSIKWKV</sequence>
<dbReference type="AlphaFoldDB" id="A0A133U9B2"/>
<evidence type="ECO:0000256" key="1">
    <source>
        <dbReference type="ARBA" id="ARBA00022448"/>
    </source>
</evidence>